<dbReference type="InterPro" id="IPR005586">
    <property type="entry name" value="ABC_trans_aux"/>
</dbReference>
<dbReference type="Gene3D" id="3.40.50.10610">
    <property type="entry name" value="ABC-type transport auxiliary lipoprotein component"/>
    <property type="match status" value="1"/>
</dbReference>
<dbReference type="KEGG" id="sdf:ACG33_14045"/>
<accession>A0A127FED4</accession>
<protein>
    <recommendedName>
        <fullName evidence="1">ABC-type transport auxiliary lipoprotein component domain-containing protein</fullName>
    </recommendedName>
</protein>
<dbReference type="AlphaFoldDB" id="A0A127FED4"/>
<dbReference type="Pfam" id="PF03886">
    <property type="entry name" value="ABC_trans_aux"/>
    <property type="match status" value="1"/>
</dbReference>
<dbReference type="STRING" id="465721.ACG33_14045"/>
<proteinExistence type="predicted"/>
<sequence length="243" mass="26061">MPDAGEALSRAGRSAASGSWLRIGRRKPLAWLMIPAMLLSACSGSLLESDLPVNTIYVLAPAAPDPALRDESLSGAAGIDLSIARPHLAPGLDTDRIGVLTGRRLDYYRAVRWGAPAAEVLQSLLIDSLRDQQLFNSVSSERARIGGAYLLDIDVRDFQAEYTGETAAPTAQIYFTARLIRVADRKLVRTFSIHARRQAARNRMGAVVGAFESAGQQAALSLARQVSASIASDLQRSGGEPDF</sequence>
<dbReference type="Proteomes" id="UP000070250">
    <property type="component" value="Chromosome"/>
</dbReference>
<keyword evidence="3" id="KW-1185">Reference proteome</keyword>
<dbReference type="EMBL" id="CP011971">
    <property type="protein sequence ID" value="AMN48198.1"/>
    <property type="molecule type" value="Genomic_DNA"/>
</dbReference>
<feature type="domain" description="ABC-type transport auxiliary lipoprotein component" evidence="1">
    <location>
        <begin position="57"/>
        <end position="222"/>
    </location>
</feature>
<evidence type="ECO:0000259" key="1">
    <source>
        <dbReference type="Pfam" id="PF03886"/>
    </source>
</evidence>
<dbReference type="SUPFAM" id="SSF159594">
    <property type="entry name" value="XCC0632-like"/>
    <property type="match status" value="1"/>
</dbReference>
<organism evidence="2 3">
    <name type="scientific">Steroidobacter denitrificans</name>
    <dbReference type="NCBI Taxonomy" id="465721"/>
    <lineage>
        <taxon>Bacteria</taxon>
        <taxon>Pseudomonadati</taxon>
        <taxon>Pseudomonadota</taxon>
        <taxon>Gammaproteobacteria</taxon>
        <taxon>Steroidobacterales</taxon>
        <taxon>Steroidobacteraceae</taxon>
        <taxon>Steroidobacter</taxon>
    </lineage>
</organism>
<evidence type="ECO:0000313" key="3">
    <source>
        <dbReference type="Proteomes" id="UP000070250"/>
    </source>
</evidence>
<evidence type="ECO:0000313" key="2">
    <source>
        <dbReference type="EMBL" id="AMN48198.1"/>
    </source>
</evidence>
<reference evidence="2 3" key="1">
    <citation type="submission" date="2015-06" db="EMBL/GenBank/DDBJ databases">
        <title>A Comprehensive Approach to Explore the Metabolic and Phylogenetic Diversity of Bacterial Steroid Degradation in the Environment: Testosterone as an Example.</title>
        <authorList>
            <person name="Yang F.-C."/>
            <person name="Chen Y.-L."/>
            <person name="Yu C.-P."/>
            <person name="Tang S.-L."/>
            <person name="Wang P.-H."/>
            <person name="Ismail W."/>
            <person name="Wang C.-H."/>
            <person name="Yang C.-Y."/>
            <person name="Chiang Y.-R."/>
        </authorList>
    </citation>
    <scope>NUCLEOTIDE SEQUENCE [LARGE SCALE GENOMIC DNA]</scope>
    <source>
        <strain evidence="2 3">DSM 18526</strain>
    </source>
</reference>
<name>A0A127FED4_STEDE</name>
<gene>
    <name evidence="2" type="ORF">ACG33_14045</name>
</gene>